<accession>A0A7N0V029</accession>
<dbReference type="AlphaFoldDB" id="A0A7N0V029"/>
<evidence type="ECO:0000313" key="2">
    <source>
        <dbReference type="EnsemblPlants" id="Kaladp0095s0405.1.v1.1"/>
    </source>
</evidence>
<reference evidence="2" key="1">
    <citation type="submission" date="2021-01" db="UniProtKB">
        <authorList>
            <consortium name="EnsemblPlants"/>
        </authorList>
    </citation>
    <scope>IDENTIFICATION</scope>
</reference>
<keyword evidence="3" id="KW-1185">Reference proteome</keyword>
<evidence type="ECO:0000256" key="1">
    <source>
        <dbReference type="SAM" id="MobiDB-lite"/>
    </source>
</evidence>
<dbReference type="Gramene" id="Kaladp0095s0405.2.v1.1">
    <property type="protein sequence ID" value="Kaladp0095s0405.2.v1.1"/>
    <property type="gene ID" value="Kaladp0095s0405.v1.1"/>
</dbReference>
<feature type="region of interest" description="Disordered" evidence="1">
    <location>
        <begin position="82"/>
        <end position="116"/>
    </location>
</feature>
<dbReference type="EnsemblPlants" id="Kaladp0095s0405.2.v1.1">
    <property type="protein sequence ID" value="Kaladp0095s0405.2.v1.1"/>
    <property type="gene ID" value="Kaladp0095s0405.v1.1"/>
</dbReference>
<proteinExistence type="predicted"/>
<dbReference type="OMA" id="WHILEER"/>
<dbReference type="EnsemblPlants" id="Kaladp0095s0405.1.v1.1">
    <property type="protein sequence ID" value="Kaladp0095s0405.1.v1.1"/>
    <property type="gene ID" value="Kaladp0095s0405.v1.1"/>
</dbReference>
<feature type="region of interest" description="Disordered" evidence="1">
    <location>
        <begin position="48"/>
        <end position="69"/>
    </location>
</feature>
<dbReference type="PANTHER" id="PTHR34464:SF5">
    <property type="match status" value="1"/>
</dbReference>
<organism evidence="2 3">
    <name type="scientific">Kalanchoe fedtschenkoi</name>
    <name type="common">Lavender scallops</name>
    <name type="synonym">South American air plant</name>
    <dbReference type="NCBI Taxonomy" id="63787"/>
    <lineage>
        <taxon>Eukaryota</taxon>
        <taxon>Viridiplantae</taxon>
        <taxon>Streptophyta</taxon>
        <taxon>Embryophyta</taxon>
        <taxon>Tracheophyta</taxon>
        <taxon>Spermatophyta</taxon>
        <taxon>Magnoliopsida</taxon>
        <taxon>eudicotyledons</taxon>
        <taxon>Gunneridae</taxon>
        <taxon>Pentapetalae</taxon>
        <taxon>Saxifragales</taxon>
        <taxon>Crassulaceae</taxon>
        <taxon>Kalanchoe</taxon>
    </lineage>
</organism>
<dbReference type="Gramene" id="Kaladp0095s0405.1.v1.1">
    <property type="protein sequence ID" value="Kaladp0095s0405.1.v1.1"/>
    <property type="gene ID" value="Kaladp0095s0405.v1.1"/>
</dbReference>
<sequence>MALAFTPLSWLSWRRKCQQSKAVKAPSSNTTQDPGLWELDTVKFPKANGNNIASSSRKVKRKRDAREERKLDKEYDVVLVPRDGGCVSGSESDDSDWSVGWSEPHGPEFPSDEDDSNNSFAVLVRCYGRGVPNVAAQMPQNKIFGPAGNFSDGLPAESKKYMEQWLSSLQTN</sequence>
<name>A0A7N0V029_KALFE</name>
<dbReference type="Proteomes" id="UP000594263">
    <property type="component" value="Unplaced"/>
</dbReference>
<dbReference type="PANTHER" id="PTHR34464">
    <property type="entry name" value="OS09G0376300 PROTEIN"/>
    <property type="match status" value="1"/>
</dbReference>
<protein>
    <submittedName>
        <fullName evidence="2">Uncharacterized protein</fullName>
    </submittedName>
</protein>
<evidence type="ECO:0000313" key="3">
    <source>
        <dbReference type="Proteomes" id="UP000594263"/>
    </source>
</evidence>